<gene>
    <name evidence="9" type="ORF">CVIRNUC_001936</name>
</gene>
<comment type="caution">
    <text evidence="9">The sequence shown here is derived from an EMBL/GenBank/DDBJ whole genome shotgun (WGS) entry which is preliminary data.</text>
</comment>
<feature type="repeat" description="Solcar" evidence="6">
    <location>
        <begin position="196"/>
        <end position="280"/>
    </location>
</feature>
<evidence type="ECO:0000256" key="8">
    <source>
        <dbReference type="SAM" id="MobiDB-lite"/>
    </source>
</evidence>
<feature type="repeat" description="Solcar" evidence="6">
    <location>
        <begin position="290"/>
        <end position="375"/>
    </location>
</feature>
<dbReference type="SUPFAM" id="SSF103506">
    <property type="entry name" value="Mitochondrial carrier"/>
    <property type="match status" value="1"/>
</dbReference>
<evidence type="ECO:0000256" key="7">
    <source>
        <dbReference type="RuleBase" id="RU000488"/>
    </source>
</evidence>
<evidence type="ECO:0000256" key="6">
    <source>
        <dbReference type="PROSITE-ProRule" id="PRU00282"/>
    </source>
</evidence>
<dbReference type="PROSITE" id="PS50920">
    <property type="entry name" value="SOLCAR"/>
    <property type="match status" value="3"/>
</dbReference>
<dbReference type="Proteomes" id="UP001314263">
    <property type="component" value="Unassembled WGS sequence"/>
</dbReference>
<evidence type="ECO:0000256" key="5">
    <source>
        <dbReference type="ARBA" id="ARBA00023136"/>
    </source>
</evidence>
<evidence type="ECO:0000256" key="3">
    <source>
        <dbReference type="ARBA" id="ARBA00022692"/>
    </source>
</evidence>
<evidence type="ECO:0000256" key="1">
    <source>
        <dbReference type="ARBA" id="ARBA00004141"/>
    </source>
</evidence>
<keyword evidence="2 7" id="KW-0813">Transport</keyword>
<evidence type="ECO:0008006" key="11">
    <source>
        <dbReference type="Google" id="ProtNLM"/>
    </source>
</evidence>
<keyword evidence="4" id="KW-0677">Repeat</keyword>
<dbReference type="InterPro" id="IPR002067">
    <property type="entry name" value="MCP"/>
</dbReference>
<reference evidence="9 10" key="1">
    <citation type="submission" date="2023-10" db="EMBL/GenBank/DDBJ databases">
        <authorList>
            <person name="Maclean D."/>
            <person name="Macfadyen A."/>
        </authorList>
    </citation>
    <scope>NUCLEOTIDE SEQUENCE [LARGE SCALE GENOMIC DNA]</scope>
</reference>
<sequence>MSLVLSGIRGPSPKSLEISPSPDVSAFDLGPTTSYLSTDNCLHTAAGPSYLRVKSRRRGRTVQFSSTTSAALQNSRWQHDCFAAIGTEVRNSVRQHMMGWPADVRRFLAGAFAGAISKTATAPLESIRMQIMTGNKGTVMEIMRSTYERGGLLGFFSGNDADVLRTMPSKAIELASFDMYKKTLGRLRPGGSSSHPGGLATGFAGALAGLTSTLAMFPLETIRTRLAVDPKKYRNMLGAFQTIIEAEGAGALYRGLKASLLGAIPYSAVRLGSYDGLKWAYKKRTNRESVPAHMTMMFGAIAAVASSSASFPLEIVRRRAMMGTLPAGSGTLSALVMIAQREGIGALYAGVWLTWLKQAPQYAVTFLCYDLAKAWLAAENGNGKHLTDAQPGILAQQKPNAPFSLPTSR</sequence>
<comment type="similarity">
    <text evidence="7">Belongs to the mitochondrial carrier (TC 2.A.29) family.</text>
</comment>
<evidence type="ECO:0000256" key="4">
    <source>
        <dbReference type="ARBA" id="ARBA00022737"/>
    </source>
</evidence>
<dbReference type="GO" id="GO:0055085">
    <property type="term" value="P:transmembrane transport"/>
    <property type="evidence" value="ECO:0007669"/>
    <property type="project" value="InterPro"/>
</dbReference>
<feature type="region of interest" description="Disordered" evidence="8">
    <location>
        <begin position="1"/>
        <end position="21"/>
    </location>
</feature>
<evidence type="ECO:0000313" key="10">
    <source>
        <dbReference type="Proteomes" id="UP001314263"/>
    </source>
</evidence>
<feature type="repeat" description="Solcar" evidence="6">
    <location>
        <begin position="101"/>
        <end position="183"/>
    </location>
</feature>
<organism evidence="9 10">
    <name type="scientific">Coccomyxa viridis</name>
    <dbReference type="NCBI Taxonomy" id="1274662"/>
    <lineage>
        <taxon>Eukaryota</taxon>
        <taxon>Viridiplantae</taxon>
        <taxon>Chlorophyta</taxon>
        <taxon>core chlorophytes</taxon>
        <taxon>Trebouxiophyceae</taxon>
        <taxon>Trebouxiophyceae incertae sedis</taxon>
        <taxon>Coccomyxaceae</taxon>
        <taxon>Coccomyxa</taxon>
    </lineage>
</organism>
<proteinExistence type="inferred from homology"/>
<name>A0AAV1HX34_9CHLO</name>
<keyword evidence="10" id="KW-1185">Reference proteome</keyword>
<dbReference type="InterPro" id="IPR023395">
    <property type="entry name" value="MCP_dom_sf"/>
</dbReference>
<protein>
    <recommendedName>
        <fullName evidence="11">Mitochondrial carrier protein</fullName>
    </recommendedName>
</protein>
<dbReference type="InterPro" id="IPR018108">
    <property type="entry name" value="MCP_transmembrane"/>
</dbReference>
<keyword evidence="5 6" id="KW-0472">Membrane</keyword>
<evidence type="ECO:0000313" key="9">
    <source>
        <dbReference type="EMBL" id="CAK0749761.1"/>
    </source>
</evidence>
<evidence type="ECO:0000256" key="2">
    <source>
        <dbReference type="ARBA" id="ARBA00022448"/>
    </source>
</evidence>
<dbReference type="PRINTS" id="PR00926">
    <property type="entry name" value="MITOCARRIER"/>
</dbReference>
<dbReference type="AlphaFoldDB" id="A0AAV1HX34"/>
<dbReference type="GO" id="GO:0016020">
    <property type="term" value="C:membrane"/>
    <property type="evidence" value="ECO:0007669"/>
    <property type="project" value="UniProtKB-SubCell"/>
</dbReference>
<comment type="subcellular location">
    <subcellularLocation>
        <location evidence="1">Membrane</location>
        <topology evidence="1">Multi-pass membrane protein</topology>
    </subcellularLocation>
</comment>
<dbReference type="Gene3D" id="1.50.40.10">
    <property type="entry name" value="Mitochondrial carrier domain"/>
    <property type="match status" value="1"/>
</dbReference>
<dbReference type="PANTHER" id="PTHR24089">
    <property type="entry name" value="SOLUTE CARRIER FAMILY 25"/>
    <property type="match status" value="1"/>
</dbReference>
<keyword evidence="3 6" id="KW-0812">Transmembrane</keyword>
<accession>A0AAV1HX34</accession>
<dbReference type="EMBL" id="CAUYUE010000003">
    <property type="protein sequence ID" value="CAK0749761.1"/>
    <property type="molecule type" value="Genomic_DNA"/>
</dbReference>
<dbReference type="Pfam" id="PF00153">
    <property type="entry name" value="Mito_carr"/>
    <property type="match status" value="3"/>
</dbReference>